<organism evidence="3 4">
    <name type="scientific">Paenibacillus algorifonticola</name>
    <dbReference type="NCBI Taxonomy" id="684063"/>
    <lineage>
        <taxon>Bacteria</taxon>
        <taxon>Bacillati</taxon>
        <taxon>Bacillota</taxon>
        <taxon>Bacilli</taxon>
        <taxon>Bacillales</taxon>
        <taxon>Paenibacillaceae</taxon>
        <taxon>Paenibacillus</taxon>
    </lineage>
</organism>
<feature type="coiled-coil region" evidence="1">
    <location>
        <begin position="299"/>
        <end position="333"/>
    </location>
</feature>
<dbReference type="SUPFAM" id="SSF81301">
    <property type="entry name" value="Nucleotidyltransferase"/>
    <property type="match status" value="1"/>
</dbReference>
<evidence type="ECO:0000256" key="1">
    <source>
        <dbReference type="SAM" id="Coils"/>
    </source>
</evidence>
<dbReference type="InterPro" id="IPR034660">
    <property type="entry name" value="DinB/YfiT-like"/>
</dbReference>
<dbReference type="Proteomes" id="UP000183410">
    <property type="component" value="Unassembled WGS sequence"/>
</dbReference>
<dbReference type="InterPro" id="IPR007344">
    <property type="entry name" value="GrpB/CoaE"/>
</dbReference>
<name>A0A1I2FV20_9BACL</name>
<dbReference type="AlphaFoldDB" id="A0A1I2FV20"/>
<evidence type="ECO:0000313" key="3">
    <source>
        <dbReference type="EMBL" id="SFF09195.1"/>
    </source>
</evidence>
<accession>A0A1I2FV20</accession>
<dbReference type="RefSeq" id="WP_082110953.1">
    <property type="nucleotide sequence ID" value="NZ_FONN01000013.1"/>
</dbReference>
<dbReference type="PANTHER" id="PTHR34822:SF1">
    <property type="entry name" value="GRPB FAMILY PROTEIN"/>
    <property type="match status" value="1"/>
</dbReference>
<dbReference type="NCBIfam" id="NF009807">
    <property type="entry name" value="PRK13291.1"/>
    <property type="match status" value="1"/>
</dbReference>
<keyword evidence="1" id="KW-0175">Coiled coil</keyword>
<keyword evidence="4" id="KW-1185">Reference proteome</keyword>
<dbReference type="OrthoDB" id="9796039at2"/>
<dbReference type="InterPro" id="IPR024775">
    <property type="entry name" value="DinB-like"/>
</dbReference>
<keyword evidence="3" id="KW-0808">Transferase</keyword>
<dbReference type="EMBL" id="FONN01000013">
    <property type="protein sequence ID" value="SFF09195.1"/>
    <property type="molecule type" value="Genomic_DNA"/>
</dbReference>
<proteinExistence type="predicted"/>
<sequence length="346" mass="41231">MDHIRFPIGPFKPVINPTNEERVFFINHIPEITKTLRTILNELEPAQINIPYRKDGWTIKQIVHHLADNDMNAYLRFKRALTEDEPMGNSYREDLWAQLSDYKNIPIEDSILLIEILHRRFLVLLNHLKTEDFRRILKTQVLGEITLDIALQRFVWHNHHHIAQIQSSVKANNWPVWATEPVEIKIPDPAWLVKGTQEVDRLRENLYPFGVRDIEHIGSTSIPNLPAKPIIDMMAKIKTYNDLEEIIESLKTDNWNYVPLELDGHEWRRFFVKVKNDRRDCHLHLMLEDEEHWEKQIKFRNKLREQSNLAEQYAELKRKLAEENREDREAYTEAKTDFIKSILESE</sequence>
<dbReference type="Pfam" id="PF12867">
    <property type="entry name" value="DinB_2"/>
    <property type="match status" value="1"/>
</dbReference>
<dbReference type="Pfam" id="PF04229">
    <property type="entry name" value="GrpB"/>
    <property type="match status" value="1"/>
</dbReference>
<feature type="domain" description="DinB-like" evidence="2">
    <location>
        <begin position="34"/>
        <end position="165"/>
    </location>
</feature>
<dbReference type="SUPFAM" id="SSF109854">
    <property type="entry name" value="DinB/YfiT-like putative metalloenzymes"/>
    <property type="match status" value="1"/>
</dbReference>
<reference evidence="4" key="1">
    <citation type="submission" date="2016-10" db="EMBL/GenBank/DDBJ databases">
        <authorList>
            <person name="Varghese N."/>
            <person name="Submissions S."/>
        </authorList>
    </citation>
    <scope>NUCLEOTIDE SEQUENCE [LARGE SCALE GENOMIC DNA]</scope>
    <source>
        <strain evidence="4">CGMCC 1.10223</strain>
    </source>
</reference>
<dbReference type="Gene3D" id="1.20.120.450">
    <property type="entry name" value="dinb family like domain"/>
    <property type="match status" value="1"/>
</dbReference>
<evidence type="ECO:0000259" key="2">
    <source>
        <dbReference type="Pfam" id="PF12867"/>
    </source>
</evidence>
<gene>
    <name evidence="3" type="ORF">SAMN04487969_113163</name>
</gene>
<evidence type="ECO:0000313" key="4">
    <source>
        <dbReference type="Proteomes" id="UP000183410"/>
    </source>
</evidence>
<protein>
    <submittedName>
        <fullName evidence="3">GrpB domain, predicted nucleotidyltransferase, UPF0157 family</fullName>
    </submittedName>
</protein>
<dbReference type="PANTHER" id="PTHR34822">
    <property type="entry name" value="GRPB DOMAIN PROTEIN (AFU_ORTHOLOGUE AFUA_1G01530)"/>
    <property type="match status" value="1"/>
</dbReference>
<dbReference type="GO" id="GO:0016740">
    <property type="term" value="F:transferase activity"/>
    <property type="evidence" value="ECO:0007669"/>
    <property type="project" value="UniProtKB-KW"/>
</dbReference>
<dbReference type="InterPro" id="IPR043519">
    <property type="entry name" value="NT_sf"/>
</dbReference>
<dbReference type="Gene3D" id="3.30.460.10">
    <property type="entry name" value="Beta Polymerase, domain 2"/>
    <property type="match status" value="1"/>
</dbReference>